<evidence type="ECO:0000256" key="1">
    <source>
        <dbReference type="SAM" id="MobiDB-lite"/>
    </source>
</evidence>
<proteinExistence type="predicted"/>
<feature type="compositionally biased region" description="Basic and acidic residues" evidence="1">
    <location>
        <begin position="130"/>
        <end position="139"/>
    </location>
</feature>
<protein>
    <submittedName>
        <fullName evidence="2">Uncharacterized protein</fullName>
    </submittedName>
</protein>
<dbReference type="Proteomes" id="UP001187682">
    <property type="component" value="Unassembled WGS sequence"/>
</dbReference>
<comment type="caution">
    <text evidence="2">The sequence shown here is derived from an EMBL/GenBank/DDBJ whole genome shotgun (WGS) entry which is preliminary data.</text>
</comment>
<evidence type="ECO:0000313" key="2">
    <source>
        <dbReference type="EMBL" id="SPO05839.1"/>
    </source>
</evidence>
<name>A0AAE8N5A0_9PEZI</name>
<feature type="region of interest" description="Disordered" evidence="1">
    <location>
        <begin position="86"/>
        <end position="162"/>
    </location>
</feature>
<organism evidence="2 3">
    <name type="scientific">Cephalotrichum gorgonifer</name>
    <dbReference type="NCBI Taxonomy" id="2041049"/>
    <lineage>
        <taxon>Eukaryota</taxon>
        <taxon>Fungi</taxon>
        <taxon>Dikarya</taxon>
        <taxon>Ascomycota</taxon>
        <taxon>Pezizomycotina</taxon>
        <taxon>Sordariomycetes</taxon>
        <taxon>Hypocreomycetidae</taxon>
        <taxon>Microascales</taxon>
        <taxon>Microascaceae</taxon>
        <taxon>Cephalotrichum</taxon>
    </lineage>
</organism>
<dbReference type="AlphaFoldDB" id="A0AAE8N5A0"/>
<sequence>MLGTRRRRLRLETRVILITRESSAMEETGISGGLVMPLTPGHPILRAWRDHGIFPDQIVERQSLASLAIPGTIGRLGTPPGMLPGLTVEHQSPAGLVTPETTGRSETLPANLPASPIKTGRHGAQAPNGRARDSPRPRDSAPATPTPAPAPPSRADQQGPPINPARAALLQAAHATPEIIGPLGSLPGIFLDLIVKRLSIMALAIPGTTGRPERHPAMDRIVGQELILPGDVIAHRNNRQHMNRVAVTAAMVVLTLLPPLRPRPRPRPLRTSERSHRPQLGAEAIRVPQIATLAE</sequence>
<accession>A0AAE8N5A0</accession>
<gene>
    <name evidence="2" type="ORF">DNG_08526</name>
</gene>
<feature type="region of interest" description="Disordered" evidence="1">
    <location>
        <begin position="262"/>
        <end position="281"/>
    </location>
</feature>
<evidence type="ECO:0000313" key="3">
    <source>
        <dbReference type="Proteomes" id="UP001187682"/>
    </source>
</evidence>
<reference evidence="2" key="1">
    <citation type="submission" date="2018-03" db="EMBL/GenBank/DDBJ databases">
        <authorList>
            <person name="Guldener U."/>
        </authorList>
    </citation>
    <scope>NUCLEOTIDE SEQUENCE</scope>
</reference>
<dbReference type="EMBL" id="ONZQ02000014">
    <property type="protein sequence ID" value="SPO05839.1"/>
    <property type="molecule type" value="Genomic_DNA"/>
</dbReference>
<keyword evidence="3" id="KW-1185">Reference proteome</keyword>